<accession>A0A1N7BJH5</accession>
<evidence type="ECO:0000313" key="4">
    <source>
        <dbReference type="EMBL" id="SIR51396.1"/>
    </source>
</evidence>
<evidence type="ECO:0000313" key="3">
    <source>
        <dbReference type="EMBL" id="OXS74754.1"/>
    </source>
</evidence>
<evidence type="ECO:0000313" key="5">
    <source>
        <dbReference type="Proteomes" id="UP000186385"/>
    </source>
</evidence>
<dbReference type="GO" id="GO:0016853">
    <property type="term" value="F:isomerase activity"/>
    <property type="evidence" value="ECO:0007669"/>
    <property type="project" value="UniProtKB-KW"/>
</dbReference>
<dbReference type="InterPro" id="IPR007400">
    <property type="entry name" value="PrpF-like"/>
</dbReference>
<evidence type="ECO:0000256" key="1">
    <source>
        <dbReference type="ARBA" id="ARBA00007673"/>
    </source>
</evidence>
<dbReference type="RefSeq" id="WP_045852546.1">
    <property type="nucleotide sequence ID" value="NZ_FTLX01000009.1"/>
</dbReference>
<dbReference type="OrthoDB" id="9779763at2"/>
<name>A0A1N7BJH5_9BACI</name>
<dbReference type="AlphaFoldDB" id="A0A1N7BJH5"/>
<reference evidence="6" key="2">
    <citation type="submission" date="2017-03" db="EMBL/GenBank/DDBJ databases">
        <title>Bacillus sp. V-88(T) DSM27956, whole genome shotgun sequencing project.</title>
        <authorList>
            <person name="Dastager S.G."/>
            <person name="Neurgaonkar P.S."/>
            <person name="Dharne M.S."/>
        </authorList>
    </citation>
    <scope>NUCLEOTIDE SEQUENCE [LARGE SCALE GENOMIC DNA]</scope>
    <source>
        <strain evidence="6">DSM 25145</strain>
    </source>
</reference>
<keyword evidence="6" id="KW-1185">Reference proteome</keyword>
<evidence type="ECO:0000256" key="2">
    <source>
        <dbReference type="ARBA" id="ARBA00023235"/>
    </source>
</evidence>
<dbReference type="Gene3D" id="3.10.310.10">
    <property type="entry name" value="Diaminopimelate Epimerase, Chain A, domain 1"/>
    <property type="match status" value="2"/>
</dbReference>
<sequence length="375" mass="40128">MKVPVVIMRGGTSKGVFLNENQMPSDPALWEAFLLDVMGSPDQRQIDGLGGGNSLTSKAAIIKQSDSPLFDVEYTFAQISTEHQMVDFKGNCGNISSAVGPYAIEQGLVAAVEPMTRVRILNTNTKKLIIAEVEVENGQVKTEGSCKIPGVPGTGAPVYLSFTQAEGAVTGKLFPTGHPVDMIKTKNRLIPVSIIDVANPLVFIKASDVGLTGTELPAEFSAAKLKELEEIRSIAAEMCGFAKREEATAVSPAVPKLTIVSSPAEHTDGTGVIRKAEDMDIVIRMMSMQKPHQALAITGAICTTAGAFLQETILSDLVDIKQEVFRLAHPAGIVETKVELLAGHISAIKVVRTARTIMEGSVFTKHNYELAFRLA</sequence>
<dbReference type="PANTHER" id="PTHR43709">
    <property type="entry name" value="ACONITATE ISOMERASE-RELATED"/>
    <property type="match status" value="1"/>
</dbReference>
<organism evidence="4 5">
    <name type="scientific">Domibacillus enclensis</name>
    <dbReference type="NCBI Taxonomy" id="1017273"/>
    <lineage>
        <taxon>Bacteria</taxon>
        <taxon>Bacillati</taxon>
        <taxon>Bacillota</taxon>
        <taxon>Bacilli</taxon>
        <taxon>Bacillales</taxon>
        <taxon>Bacillaceae</taxon>
        <taxon>Domibacillus</taxon>
    </lineage>
</organism>
<protein>
    <submittedName>
        <fullName evidence="3">3-methylitaconate isomerase</fullName>
    </submittedName>
</protein>
<dbReference type="Pfam" id="PF04303">
    <property type="entry name" value="PrpF"/>
    <property type="match status" value="1"/>
</dbReference>
<dbReference type="PANTHER" id="PTHR43709:SF2">
    <property type="entry name" value="DUF453 DOMAIN PROTEIN (AFU_ORTHOLOGUE AFUA_6G00360)"/>
    <property type="match status" value="1"/>
</dbReference>
<gene>
    <name evidence="3" type="ORF">B1B05_16460</name>
    <name evidence="4" type="ORF">SAMN05443094_109118</name>
</gene>
<reference evidence="4 5" key="1">
    <citation type="submission" date="2017-01" db="EMBL/GenBank/DDBJ databases">
        <authorList>
            <person name="Mah S.A."/>
            <person name="Swanson W.J."/>
            <person name="Moy G.W."/>
            <person name="Vacquier V.D."/>
        </authorList>
    </citation>
    <scope>NUCLEOTIDE SEQUENCE [LARGE SCALE GENOMIC DNA]</scope>
    <source>
        <strain evidence="4 5">NIO-1016</strain>
    </source>
</reference>
<evidence type="ECO:0000313" key="6">
    <source>
        <dbReference type="Proteomes" id="UP000215545"/>
    </source>
</evidence>
<keyword evidence="2 3" id="KW-0413">Isomerase</keyword>
<dbReference type="EMBL" id="FTLX01000009">
    <property type="protein sequence ID" value="SIR51396.1"/>
    <property type="molecule type" value="Genomic_DNA"/>
</dbReference>
<dbReference type="Proteomes" id="UP000215545">
    <property type="component" value="Unassembled WGS sequence"/>
</dbReference>
<dbReference type="STRING" id="1017273.SAMN05443094_109118"/>
<comment type="similarity">
    <text evidence="1">Belongs to the PrpF family.</text>
</comment>
<dbReference type="Proteomes" id="UP000186385">
    <property type="component" value="Unassembled WGS sequence"/>
</dbReference>
<reference evidence="3" key="3">
    <citation type="submission" date="2017-03" db="EMBL/GenBank/DDBJ databases">
        <authorList>
            <person name="Dastager S.G."/>
            <person name="Neurgaonkar P.S."/>
            <person name="Dharne M.S."/>
        </authorList>
    </citation>
    <scope>NUCLEOTIDE SEQUENCE</scope>
    <source>
        <strain evidence="3">DSM 25145</strain>
    </source>
</reference>
<dbReference type="EMBL" id="MWSK01000009">
    <property type="protein sequence ID" value="OXS74754.1"/>
    <property type="molecule type" value="Genomic_DNA"/>
</dbReference>
<proteinExistence type="inferred from homology"/>
<dbReference type="SUPFAM" id="SSF54506">
    <property type="entry name" value="Diaminopimelate epimerase-like"/>
    <property type="match status" value="2"/>
</dbReference>